<feature type="transmembrane region" description="Helical" evidence="1">
    <location>
        <begin position="212"/>
        <end position="233"/>
    </location>
</feature>
<evidence type="ECO:0000256" key="1">
    <source>
        <dbReference type="SAM" id="Phobius"/>
    </source>
</evidence>
<gene>
    <name evidence="2" type="ORF">WNY58_02850</name>
</gene>
<accession>A0ABU9TP72</accession>
<keyword evidence="1" id="KW-1133">Transmembrane helix</keyword>
<dbReference type="PANTHER" id="PTHR38568:SF1">
    <property type="entry name" value="DUF445 DOMAIN-CONTAINING PROTEIN"/>
    <property type="match status" value="1"/>
</dbReference>
<comment type="caution">
    <text evidence="2">The sequence shown here is derived from an EMBL/GenBank/DDBJ whole genome shotgun (WGS) entry which is preliminary data.</text>
</comment>
<dbReference type="RefSeq" id="WP_067983486.1">
    <property type="nucleotide sequence ID" value="NZ_CAXBCE010000023.1"/>
</dbReference>
<reference evidence="2 3" key="1">
    <citation type="submission" date="2024-03" db="EMBL/GenBank/DDBJ databases">
        <title>Community enrichment and isolation of bacterial strains for fucoidan degradation.</title>
        <authorList>
            <person name="Sichert A."/>
        </authorList>
    </citation>
    <scope>NUCLEOTIDE SEQUENCE [LARGE SCALE GENOMIC DNA]</scope>
    <source>
        <strain evidence="2 3">AS76</strain>
    </source>
</reference>
<proteinExistence type="predicted"/>
<dbReference type="Proteomes" id="UP001449225">
    <property type="component" value="Unassembled WGS sequence"/>
</dbReference>
<protein>
    <submittedName>
        <fullName evidence="2">DUF445 domain-containing protein</fullName>
    </submittedName>
</protein>
<evidence type="ECO:0000313" key="3">
    <source>
        <dbReference type="Proteomes" id="UP001449225"/>
    </source>
</evidence>
<keyword evidence="1" id="KW-0812">Transmembrane</keyword>
<keyword evidence="3" id="KW-1185">Reference proteome</keyword>
<sequence>MNKSLLTNLLAALAFLTGFLVDDNVLLTIGLFALSGALTNWLAVHMLFEKVPGLYGSGVIPAHFEDFKLGIKALLMDQFFTEENIERFLGAENGKQPDLHLAPVIEKIDFSPTFDSLIEVIQASSFGSMLAMVGGTDVLQPLRQPFIDKMKSSIEEMTRDEHFIAMLRDELESPNVMAEMRTKVELIVQQRLDELTPQLVKEIVQRMIKEHLGWLVVWGGVFGGLIGLLAAIVGM</sequence>
<feature type="transmembrane region" description="Helical" evidence="1">
    <location>
        <begin position="31"/>
        <end position="48"/>
    </location>
</feature>
<dbReference type="PANTHER" id="PTHR38568">
    <property type="entry name" value="DUF445 DOMAIN-CONTAINING PROTEIN-RELATED"/>
    <property type="match status" value="1"/>
</dbReference>
<keyword evidence="1" id="KW-0472">Membrane</keyword>
<evidence type="ECO:0000313" key="2">
    <source>
        <dbReference type="EMBL" id="MEM5535323.1"/>
    </source>
</evidence>
<name>A0ABU9TP72_9GAMM</name>
<organism evidence="2 3">
    <name type="scientific">Neptuniibacter pectenicola</name>
    <dbReference type="NCBI Taxonomy" id="1806669"/>
    <lineage>
        <taxon>Bacteria</taxon>
        <taxon>Pseudomonadati</taxon>
        <taxon>Pseudomonadota</taxon>
        <taxon>Gammaproteobacteria</taxon>
        <taxon>Oceanospirillales</taxon>
        <taxon>Oceanospirillaceae</taxon>
        <taxon>Neptuniibacter</taxon>
    </lineage>
</organism>
<dbReference type="EMBL" id="JBBMRA010000001">
    <property type="protein sequence ID" value="MEM5535323.1"/>
    <property type="molecule type" value="Genomic_DNA"/>
</dbReference>